<dbReference type="STRING" id="153721.MYP_4911"/>
<dbReference type="OrthoDB" id="6206554at2"/>
<feature type="transmembrane region" description="Helical" evidence="5">
    <location>
        <begin position="6"/>
        <end position="27"/>
    </location>
</feature>
<reference evidence="7 8" key="1">
    <citation type="submission" date="2014-09" db="EMBL/GenBank/DDBJ databases">
        <title>Sporocytophaga myxococcoides PG-01 genome sequencing.</title>
        <authorList>
            <person name="Liu L."/>
            <person name="Gao P.J."/>
            <person name="Chen G.J."/>
            <person name="Wang L.S."/>
        </authorList>
    </citation>
    <scope>NUCLEOTIDE SEQUENCE [LARGE SCALE GENOMIC DNA]</scope>
    <source>
        <strain evidence="7 8">PG-01</strain>
    </source>
</reference>
<keyword evidence="3 5" id="KW-1133">Transmembrane helix</keyword>
<dbReference type="Proteomes" id="UP000030185">
    <property type="component" value="Unassembled WGS sequence"/>
</dbReference>
<keyword evidence="2 5" id="KW-0812">Transmembrane</keyword>
<feature type="domain" description="VWFA" evidence="6">
    <location>
        <begin position="79"/>
        <end position="276"/>
    </location>
</feature>
<dbReference type="SUPFAM" id="SSF53300">
    <property type="entry name" value="vWA-like"/>
    <property type="match status" value="1"/>
</dbReference>
<evidence type="ECO:0000259" key="6">
    <source>
        <dbReference type="PROSITE" id="PS50234"/>
    </source>
</evidence>
<proteinExistence type="predicted"/>
<dbReference type="InterPro" id="IPR036465">
    <property type="entry name" value="vWFA_dom_sf"/>
</dbReference>
<gene>
    <name evidence="7" type="ORF">MYP_4911</name>
</gene>
<dbReference type="InterPro" id="IPR050768">
    <property type="entry name" value="UPF0353/GerABKA_families"/>
</dbReference>
<dbReference type="PANTHER" id="PTHR22550">
    <property type="entry name" value="SPORE GERMINATION PROTEIN"/>
    <property type="match status" value="1"/>
</dbReference>
<evidence type="ECO:0000256" key="4">
    <source>
        <dbReference type="ARBA" id="ARBA00023136"/>
    </source>
</evidence>
<evidence type="ECO:0000256" key="3">
    <source>
        <dbReference type="ARBA" id="ARBA00022989"/>
    </source>
</evidence>
<dbReference type="PROSITE" id="PS50234">
    <property type="entry name" value="VWFA"/>
    <property type="match status" value="1"/>
</dbReference>
<name>A0A098LL16_9BACT</name>
<feature type="transmembrane region" description="Helical" evidence="5">
    <location>
        <begin position="47"/>
        <end position="67"/>
    </location>
</feature>
<dbReference type="EMBL" id="BBLT01000015">
    <property type="protein sequence ID" value="GAL87680.1"/>
    <property type="molecule type" value="Genomic_DNA"/>
</dbReference>
<evidence type="ECO:0000313" key="7">
    <source>
        <dbReference type="EMBL" id="GAL87680.1"/>
    </source>
</evidence>
<keyword evidence="4 5" id="KW-0472">Membrane</keyword>
<comment type="caution">
    <text evidence="7">The sequence shown here is derived from an EMBL/GenBank/DDBJ whole genome shotgun (WGS) entry which is preliminary data.</text>
</comment>
<dbReference type="InterPro" id="IPR002035">
    <property type="entry name" value="VWF_A"/>
</dbReference>
<protein>
    <submittedName>
        <fullName evidence="7">Putative batB protein</fullName>
    </submittedName>
</protein>
<keyword evidence="1" id="KW-1003">Cell membrane</keyword>
<dbReference type="PANTHER" id="PTHR22550:SF5">
    <property type="entry name" value="LEUCINE ZIPPER PROTEIN 4"/>
    <property type="match status" value="1"/>
</dbReference>
<evidence type="ECO:0000256" key="1">
    <source>
        <dbReference type="ARBA" id="ARBA00022475"/>
    </source>
</evidence>
<dbReference type="SMART" id="SM00327">
    <property type="entry name" value="VWA"/>
    <property type="match status" value="1"/>
</dbReference>
<dbReference type="AlphaFoldDB" id="A0A098LL16"/>
<dbReference type="RefSeq" id="WP_045469614.1">
    <property type="nucleotide sequence ID" value="NZ_BBLT01000015.1"/>
</dbReference>
<keyword evidence="8" id="KW-1185">Reference proteome</keyword>
<evidence type="ECO:0000256" key="5">
    <source>
        <dbReference type="SAM" id="Phobius"/>
    </source>
</evidence>
<dbReference type="Gene3D" id="3.40.50.410">
    <property type="entry name" value="von Willebrand factor, type A domain"/>
    <property type="match status" value="1"/>
</dbReference>
<evidence type="ECO:0000313" key="8">
    <source>
        <dbReference type="Proteomes" id="UP000030185"/>
    </source>
</evidence>
<accession>A0A098LL16</accession>
<dbReference type="eggNOG" id="COG2304">
    <property type="taxonomic scope" value="Bacteria"/>
</dbReference>
<feature type="transmembrane region" description="Helical" evidence="5">
    <location>
        <begin position="296"/>
        <end position="315"/>
    </location>
</feature>
<organism evidence="7 8">
    <name type="scientific">Sporocytophaga myxococcoides</name>
    <dbReference type="NCBI Taxonomy" id="153721"/>
    <lineage>
        <taxon>Bacteria</taxon>
        <taxon>Pseudomonadati</taxon>
        <taxon>Bacteroidota</taxon>
        <taxon>Cytophagia</taxon>
        <taxon>Cytophagales</taxon>
        <taxon>Cytophagaceae</taxon>
        <taxon>Sporocytophaga</taxon>
    </lineage>
</organism>
<dbReference type="Pfam" id="PF00092">
    <property type="entry name" value="VWA"/>
    <property type="match status" value="1"/>
</dbReference>
<evidence type="ECO:0000256" key="2">
    <source>
        <dbReference type="ARBA" id="ARBA00022692"/>
    </source>
</evidence>
<sequence>MIWSKPIGILEYTLIGIFLLFYLMYFIRMILVSSKVKSNMRRSFYKFFLRSAYFGAFIIAFLGPSFGDTKKEIKTTRKDIFFVLDVSASMNSNDVLPSRIEKAQKELSNVADRLNSARIGLITFSSDANLLCPLTYDKDAFKMFLQSITKRQVGGTSNISSGMQLAMEKLSATKTKIHDVGKFVILISDGENFGADPDKLLKLFKQNKISLLTVGIGTSSGGTIPETYGPKKDKEGQEIITSLRSSELKKLASTTGGSYFETNDNRNDLNYLSERINQIEGVTTGYQKVDATANKYFYFLLFGLFLILLDVLITVKTISL</sequence>